<dbReference type="Proteomes" id="UP000001194">
    <property type="component" value="Unassembled WGS sequence"/>
</dbReference>
<evidence type="ECO:0000256" key="1">
    <source>
        <dbReference type="SAM" id="MobiDB-lite"/>
    </source>
</evidence>
<protein>
    <submittedName>
        <fullName evidence="2">Predicted protein</fullName>
    </submittedName>
</protein>
<evidence type="ECO:0000313" key="3">
    <source>
        <dbReference type="Proteomes" id="UP000001194"/>
    </source>
</evidence>
<accession>B0DHA5</accession>
<dbReference type="AlphaFoldDB" id="B0DHA5"/>
<reference evidence="2 3" key="1">
    <citation type="journal article" date="2008" name="Nature">
        <title>The genome of Laccaria bicolor provides insights into mycorrhizal symbiosis.</title>
        <authorList>
            <person name="Martin F."/>
            <person name="Aerts A."/>
            <person name="Ahren D."/>
            <person name="Brun A."/>
            <person name="Danchin E.G.J."/>
            <person name="Duchaussoy F."/>
            <person name="Gibon J."/>
            <person name="Kohler A."/>
            <person name="Lindquist E."/>
            <person name="Pereda V."/>
            <person name="Salamov A."/>
            <person name="Shapiro H.J."/>
            <person name="Wuyts J."/>
            <person name="Blaudez D."/>
            <person name="Buee M."/>
            <person name="Brokstein P."/>
            <person name="Canbaeck B."/>
            <person name="Cohen D."/>
            <person name="Courty P.E."/>
            <person name="Coutinho P.M."/>
            <person name="Delaruelle C."/>
            <person name="Detter J.C."/>
            <person name="Deveau A."/>
            <person name="DiFazio S."/>
            <person name="Duplessis S."/>
            <person name="Fraissinet-Tachet L."/>
            <person name="Lucic E."/>
            <person name="Frey-Klett P."/>
            <person name="Fourrey C."/>
            <person name="Feussner I."/>
            <person name="Gay G."/>
            <person name="Grimwood J."/>
            <person name="Hoegger P.J."/>
            <person name="Jain P."/>
            <person name="Kilaru S."/>
            <person name="Labbe J."/>
            <person name="Lin Y.C."/>
            <person name="Legue V."/>
            <person name="Le Tacon F."/>
            <person name="Marmeisse R."/>
            <person name="Melayah D."/>
            <person name="Montanini B."/>
            <person name="Muratet M."/>
            <person name="Nehls U."/>
            <person name="Niculita-Hirzel H."/>
            <person name="Oudot-Le Secq M.P."/>
            <person name="Peter M."/>
            <person name="Quesneville H."/>
            <person name="Rajashekar B."/>
            <person name="Reich M."/>
            <person name="Rouhier N."/>
            <person name="Schmutz J."/>
            <person name="Yin T."/>
            <person name="Chalot M."/>
            <person name="Henrissat B."/>
            <person name="Kuees U."/>
            <person name="Lucas S."/>
            <person name="Van de Peer Y."/>
            <person name="Podila G.K."/>
            <person name="Polle A."/>
            <person name="Pukkila P.J."/>
            <person name="Richardson P.M."/>
            <person name="Rouze P."/>
            <person name="Sanders I.R."/>
            <person name="Stajich J.E."/>
            <person name="Tunlid A."/>
            <person name="Tuskan G."/>
            <person name="Grigoriev I.V."/>
        </authorList>
    </citation>
    <scope>NUCLEOTIDE SEQUENCE [LARGE SCALE GENOMIC DNA]</scope>
    <source>
        <strain evidence="3">S238N-H82 / ATCC MYA-4686</strain>
    </source>
</reference>
<proteinExistence type="predicted"/>
<feature type="compositionally biased region" description="Basic and acidic residues" evidence="1">
    <location>
        <begin position="310"/>
        <end position="322"/>
    </location>
</feature>
<sequence length="622" mass="70724">MQTSPNTDFDLVERRIQTLTSILHAMKRRHPPTSRQREKEAPAFLRHLATLLTCGSKDDAEARRVIAVTGSLFDEELRTLVVTQNPSGSTDISELGVEEIMKSSGTFEQVVKGNKNAKLPQHIADVWAAIDSYDPNVKGQFRSFCLFIVRRCFRKLSKRVFQDKGCWDVSVSQKIFDWTPLSQELDDVRWIERPQWALVDFPPDVLDGLRERTIGIHGRPVTQWEFSNATLRSWAWLLAYILQQLEFTTSWTKLAREKGETDKETRGLNDIHNWCYCLHAYVHWKEGIVKTLLTRTSLAHAFDLPAPLNRRGDAEPEMRREPDESDGQQDELAEMRREPNESDGQQVLRHLQAIVAWHAAAQSLLDKNRRQIAPTLRVGLVEVTPRHPDLMTVEDFVKEFFLKRPASSSEARTSIENIIRKNYTMATFTGTTHAEATLMGLLKYFSPGSPSVNYGNQIEDATLRLLKEFIEPATFEKAIAVGKKCCWCCDRLGSLLDIDIKLPGSHGVLFAWTPPRVGVEVTILQQLEKELWDEMSAAVTDKISGGHSRQSSGSSTVFDENPLTLADQEKPGVYPPPPKTKDQTVEVGKNVKLLINWKSKDKKNHESDDAKPNLYHRVFCRV</sequence>
<feature type="compositionally biased region" description="Acidic residues" evidence="1">
    <location>
        <begin position="323"/>
        <end position="332"/>
    </location>
</feature>
<evidence type="ECO:0000313" key="2">
    <source>
        <dbReference type="EMBL" id="EDR06078.1"/>
    </source>
</evidence>
<dbReference type="RefSeq" id="XP_001883366.1">
    <property type="nucleotide sequence ID" value="XM_001883331.1"/>
</dbReference>
<dbReference type="GeneID" id="6078886"/>
<dbReference type="KEGG" id="lbc:LACBIDRAFT_294726"/>
<dbReference type="EMBL" id="DS547110">
    <property type="protein sequence ID" value="EDR06078.1"/>
    <property type="molecule type" value="Genomic_DNA"/>
</dbReference>
<feature type="region of interest" description="Disordered" evidence="1">
    <location>
        <begin position="566"/>
        <end position="585"/>
    </location>
</feature>
<dbReference type="HOGENOM" id="CLU_022091_0_0_1"/>
<feature type="region of interest" description="Disordered" evidence="1">
    <location>
        <begin position="309"/>
        <end position="345"/>
    </location>
</feature>
<keyword evidence="3" id="KW-1185">Reference proteome</keyword>
<organism evidence="3">
    <name type="scientific">Laccaria bicolor (strain S238N-H82 / ATCC MYA-4686)</name>
    <name type="common">Bicoloured deceiver</name>
    <name type="synonym">Laccaria laccata var. bicolor</name>
    <dbReference type="NCBI Taxonomy" id="486041"/>
    <lineage>
        <taxon>Eukaryota</taxon>
        <taxon>Fungi</taxon>
        <taxon>Dikarya</taxon>
        <taxon>Basidiomycota</taxon>
        <taxon>Agaricomycotina</taxon>
        <taxon>Agaricomycetes</taxon>
        <taxon>Agaricomycetidae</taxon>
        <taxon>Agaricales</taxon>
        <taxon>Agaricineae</taxon>
        <taxon>Hydnangiaceae</taxon>
        <taxon>Laccaria</taxon>
    </lineage>
</organism>
<dbReference type="InParanoid" id="B0DHA5"/>
<dbReference type="OrthoDB" id="3065631at2759"/>
<gene>
    <name evidence="2" type="ORF">LACBIDRAFT_294726</name>
</gene>
<name>B0DHA5_LACBS</name>